<evidence type="ECO:0000256" key="5">
    <source>
        <dbReference type="ARBA" id="ARBA00022664"/>
    </source>
</evidence>
<evidence type="ECO:0000259" key="18">
    <source>
        <dbReference type="Pfam" id="PF01331"/>
    </source>
</evidence>
<keyword evidence="10 16" id="KW-0342">GTP-binding</keyword>
<keyword evidence="11 16" id="KW-0539">Nucleus</keyword>
<keyword evidence="9 16" id="KW-0506">mRNA capping</keyword>
<comment type="subcellular location">
    <subcellularLocation>
        <location evidence="1 16">Nucleus</location>
    </subcellularLocation>
</comment>
<keyword evidence="21" id="KW-1185">Reference proteome</keyword>
<evidence type="ECO:0000256" key="10">
    <source>
        <dbReference type="ARBA" id="ARBA00023134"/>
    </source>
</evidence>
<evidence type="ECO:0000256" key="16">
    <source>
        <dbReference type="PIRNR" id="PIRNR036959"/>
    </source>
</evidence>
<protein>
    <recommendedName>
        <fullName evidence="4 16">mRNA-capping enzyme subunit alpha</fullName>
        <ecNumber evidence="3 16">2.7.7.50</ecNumber>
    </recommendedName>
    <alternativeName>
        <fullName evidence="12 16">GTP--RNA guanylyltransferase</fullName>
    </alternativeName>
    <alternativeName>
        <fullName evidence="13 16">mRNA guanylyltransferase</fullName>
    </alternativeName>
</protein>
<dbReference type="GO" id="GO:0004484">
    <property type="term" value="F:mRNA guanylyltransferase activity"/>
    <property type="evidence" value="ECO:0007669"/>
    <property type="project" value="UniProtKB-EC"/>
</dbReference>
<dbReference type="GO" id="GO:0005524">
    <property type="term" value="F:ATP binding"/>
    <property type="evidence" value="ECO:0007669"/>
    <property type="project" value="InterPro"/>
</dbReference>
<dbReference type="GO" id="GO:0031533">
    <property type="term" value="C:mRNA capping enzyme complex"/>
    <property type="evidence" value="ECO:0007669"/>
    <property type="project" value="InterPro"/>
</dbReference>
<dbReference type="Pfam" id="PF03919">
    <property type="entry name" value="mRNA_cap_C"/>
    <property type="match status" value="1"/>
</dbReference>
<evidence type="ECO:0000256" key="14">
    <source>
        <dbReference type="ARBA" id="ARBA00044624"/>
    </source>
</evidence>
<comment type="caution">
    <text evidence="20">The sequence shown here is derived from an EMBL/GenBank/DDBJ whole genome shotgun (WGS) entry which is preliminary data.</text>
</comment>
<comment type="catalytic activity">
    <reaction evidence="14">
        <text>a 5'-end diphospho-ribonucleoside in mRNA + GTP + H(+) = a 5'-end (5'-triphosphoguanosine)-ribonucleoside in mRNA + diphosphate</text>
        <dbReference type="Rhea" id="RHEA:67012"/>
        <dbReference type="Rhea" id="RHEA-COMP:17165"/>
        <dbReference type="Rhea" id="RHEA-COMP:17166"/>
        <dbReference type="ChEBI" id="CHEBI:15378"/>
        <dbReference type="ChEBI" id="CHEBI:33019"/>
        <dbReference type="ChEBI" id="CHEBI:37565"/>
        <dbReference type="ChEBI" id="CHEBI:167616"/>
        <dbReference type="ChEBI" id="CHEBI:167617"/>
        <dbReference type="EC" id="2.7.7.50"/>
    </reaction>
    <physiologicalReaction direction="left-to-right" evidence="14">
        <dbReference type="Rhea" id="RHEA:67013"/>
    </physiologicalReaction>
</comment>
<dbReference type="AlphaFoldDB" id="A0AAW0B448"/>
<dbReference type="GO" id="GO:0005525">
    <property type="term" value="F:GTP binding"/>
    <property type="evidence" value="ECO:0007669"/>
    <property type="project" value="UniProtKB-KW"/>
</dbReference>
<evidence type="ECO:0000313" key="20">
    <source>
        <dbReference type="EMBL" id="KAK7020482.1"/>
    </source>
</evidence>
<dbReference type="InterPro" id="IPR001339">
    <property type="entry name" value="mRNA_cap_enzyme_adenylation"/>
</dbReference>
<dbReference type="PANTHER" id="PTHR10367">
    <property type="entry name" value="MRNA-CAPPING ENZYME"/>
    <property type="match status" value="1"/>
</dbReference>
<keyword evidence="7 16" id="KW-0548">Nucleotidyltransferase</keyword>
<dbReference type="InterPro" id="IPR012340">
    <property type="entry name" value="NA-bd_OB-fold"/>
</dbReference>
<organism evidence="20 21">
    <name type="scientific">Favolaschia claudopus</name>
    <dbReference type="NCBI Taxonomy" id="2862362"/>
    <lineage>
        <taxon>Eukaryota</taxon>
        <taxon>Fungi</taxon>
        <taxon>Dikarya</taxon>
        <taxon>Basidiomycota</taxon>
        <taxon>Agaricomycotina</taxon>
        <taxon>Agaricomycetes</taxon>
        <taxon>Agaricomycetidae</taxon>
        <taxon>Agaricales</taxon>
        <taxon>Marasmiineae</taxon>
        <taxon>Mycenaceae</taxon>
        <taxon>Favolaschia</taxon>
    </lineage>
</organism>
<keyword evidence="8 16" id="KW-0547">Nucleotide-binding</keyword>
<dbReference type="InterPro" id="IPR017075">
    <property type="entry name" value="mRNA_cap_enzyme_alpha"/>
</dbReference>
<dbReference type="EMBL" id="JAWWNJ010000041">
    <property type="protein sequence ID" value="KAK7020482.1"/>
    <property type="molecule type" value="Genomic_DNA"/>
</dbReference>
<dbReference type="InterPro" id="IPR013846">
    <property type="entry name" value="mRNA_cap_enzyme_C"/>
</dbReference>
<keyword evidence="5 16" id="KW-0507">mRNA processing</keyword>
<evidence type="ECO:0000256" key="3">
    <source>
        <dbReference type="ARBA" id="ARBA00012475"/>
    </source>
</evidence>
<evidence type="ECO:0000256" key="1">
    <source>
        <dbReference type="ARBA" id="ARBA00004123"/>
    </source>
</evidence>
<proteinExistence type="inferred from homology"/>
<dbReference type="PIRSF" id="PIRSF036959">
    <property type="entry name" value="mRNA_cap_alpha"/>
    <property type="match status" value="1"/>
</dbReference>
<evidence type="ECO:0000256" key="17">
    <source>
        <dbReference type="PIRSR" id="PIRSR036959-1"/>
    </source>
</evidence>
<evidence type="ECO:0000313" key="21">
    <source>
        <dbReference type="Proteomes" id="UP001362999"/>
    </source>
</evidence>
<reference evidence="20 21" key="1">
    <citation type="journal article" date="2024" name="J Genomics">
        <title>Draft genome sequencing and assembly of Favolaschia claudopus CIRM-BRFM 2984 isolated from oak limbs.</title>
        <authorList>
            <person name="Navarro D."/>
            <person name="Drula E."/>
            <person name="Chaduli D."/>
            <person name="Cazenave R."/>
            <person name="Ahrendt S."/>
            <person name="Wang J."/>
            <person name="Lipzen A."/>
            <person name="Daum C."/>
            <person name="Barry K."/>
            <person name="Grigoriev I.V."/>
            <person name="Favel A."/>
            <person name="Rosso M.N."/>
            <person name="Martin F."/>
        </authorList>
    </citation>
    <scope>NUCLEOTIDE SEQUENCE [LARGE SCALE GENOMIC DNA]</scope>
    <source>
        <strain evidence="20 21">CIRM-BRFM 2984</strain>
    </source>
</reference>
<dbReference type="InterPro" id="IPR051029">
    <property type="entry name" value="mRNA_Capping_Enz/RNA_Phosphat"/>
</dbReference>
<evidence type="ECO:0000256" key="8">
    <source>
        <dbReference type="ARBA" id="ARBA00022741"/>
    </source>
</evidence>
<name>A0AAW0B448_9AGAR</name>
<dbReference type="Pfam" id="PF01331">
    <property type="entry name" value="mRNA_cap_enzyme"/>
    <property type="match status" value="1"/>
</dbReference>
<evidence type="ECO:0000259" key="19">
    <source>
        <dbReference type="Pfam" id="PF03919"/>
    </source>
</evidence>
<evidence type="ECO:0000256" key="2">
    <source>
        <dbReference type="ARBA" id="ARBA00010237"/>
    </source>
</evidence>
<dbReference type="SUPFAM" id="SSF50249">
    <property type="entry name" value="Nucleic acid-binding proteins"/>
    <property type="match status" value="1"/>
</dbReference>
<evidence type="ECO:0000256" key="13">
    <source>
        <dbReference type="ARBA" id="ARBA00030702"/>
    </source>
</evidence>
<sequence>MPRIPDIPGNRVPPRSEQDSWVRDQVARLCQVDSRRFPGSQPVSFTKSDLAKLETQDFWVCEKSDGVRVLLLVSTDHTNTQMVFLIDRKNDYYELSGLYFPHHKNPQLPLQNTIVDGELVYDVDPRTNHETMRFLAFDCLVVDGENIMHRPLDKRYGRLQDYFYKPFAKMKKDHPQVTQNHPFDIRVKPIQFSYAAEMVFGEMVNLQHGSDGLIYTCVNAPYIPATDSNILKWKPPSENSIDFKLVLRFPPDLDNPSQPDFHAKPIFLLHVWCGDTKYEQYDQMYVEDDEWEKMKSSGEQYDDRIVEVHWDPAHKHWRMMRFRDDKPNGNHKSIVDKIIISIADGVEKDGLLERSNSIRTAWKARAARGPPPPSNVPMQTTPAIPHHANSMSGWAVSLDSVLRYGRLATSKWSKVGGPLVVAGMNR</sequence>
<feature type="active site" description="N6-GMP-lysine intermediate" evidence="17">
    <location>
        <position position="63"/>
    </location>
</feature>
<dbReference type="EC" id="2.7.7.50" evidence="3 16"/>
<dbReference type="Proteomes" id="UP001362999">
    <property type="component" value="Unassembled WGS sequence"/>
</dbReference>
<evidence type="ECO:0000256" key="4">
    <source>
        <dbReference type="ARBA" id="ARBA00019171"/>
    </source>
</evidence>
<evidence type="ECO:0000256" key="6">
    <source>
        <dbReference type="ARBA" id="ARBA00022679"/>
    </source>
</evidence>
<comment type="function">
    <text evidence="16">Second step of mRNA capping. Transfer of the GMP moiety of GTP to the 5'-end of RNA via an enzyme-GMP covalent reaction intermediate.</text>
</comment>
<comment type="subunit">
    <text evidence="15">Heterodimer. The mRNA-capping enzyme is composed of two separate chains alpha and beta, respectively a mRNA guanylyltransferase and an mRNA 5'-triphosphate monophosphatase.</text>
</comment>
<evidence type="ECO:0000256" key="11">
    <source>
        <dbReference type="ARBA" id="ARBA00023242"/>
    </source>
</evidence>
<accession>A0AAW0B448</accession>
<gene>
    <name evidence="20" type="ORF">R3P38DRAFT_2969721</name>
</gene>
<feature type="domain" description="mRNA capping enzyme C-terminal" evidence="19">
    <location>
        <begin position="238"/>
        <end position="352"/>
    </location>
</feature>
<dbReference type="Gene3D" id="3.30.470.30">
    <property type="entry name" value="DNA ligase/mRNA capping enzyme"/>
    <property type="match status" value="1"/>
</dbReference>
<keyword evidence="6 16" id="KW-0808">Transferase</keyword>
<comment type="similarity">
    <text evidence="2 16">Belongs to the eukaryotic GTase family.</text>
</comment>
<dbReference type="PANTHER" id="PTHR10367:SF17">
    <property type="entry name" value="MRNA-CAPPING ENZYME"/>
    <property type="match status" value="1"/>
</dbReference>
<feature type="domain" description="mRNA capping enzyme adenylation" evidence="18">
    <location>
        <begin position="41"/>
        <end position="234"/>
    </location>
</feature>
<evidence type="ECO:0000256" key="9">
    <source>
        <dbReference type="ARBA" id="ARBA00023042"/>
    </source>
</evidence>
<evidence type="ECO:0000256" key="15">
    <source>
        <dbReference type="ARBA" id="ARBA00047082"/>
    </source>
</evidence>
<evidence type="ECO:0000256" key="12">
    <source>
        <dbReference type="ARBA" id="ARBA00029909"/>
    </source>
</evidence>
<dbReference type="GO" id="GO:0006370">
    <property type="term" value="P:7-methylguanosine mRNA capping"/>
    <property type="evidence" value="ECO:0007669"/>
    <property type="project" value="UniProtKB-KW"/>
</dbReference>
<dbReference type="SUPFAM" id="SSF56091">
    <property type="entry name" value="DNA ligase/mRNA capping enzyme, catalytic domain"/>
    <property type="match status" value="1"/>
</dbReference>
<dbReference type="Gene3D" id="2.40.50.140">
    <property type="entry name" value="Nucleic acid-binding proteins"/>
    <property type="match status" value="1"/>
</dbReference>
<dbReference type="CDD" id="cd07895">
    <property type="entry name" value="Adenylation_mRNA_capping"/>
    <property type="match status" value="1"/>
</dbReference>
<evidence type="ECO:0000256" key="7">
    <source>
        <dbReference type="ARBA" id="ARBA00022695"/>
    </source>
</evidence>